<comment type="caution">
    <text evidence="2">The sequence shown here is derived from an EMBL/GenBank/DDBJ whole genome shotgun (WGS) entry which is preliminary data.</text>
</comment>
<dbReference type="Gene3D" id="2.180.10.10">
    <property type="entry name" value="RHS repeat-associated core"/>
    <property type="match status" value="1"/>
</dbReference>
<keyword evidence="3" id="KW-1185">Reference proteome</keyword>
<feature type="compositionally biased region" description="Polar residues" evidence="1">
    <location>
        <begin position="308"/>
        <end position="318"/>
    </location>
</feature>
<gene>
    <name evidence="2" type="ORF">ACFPM8_16085</name>
</gene>
<evidence type="ECO:0008006" key="4">
    <source>
        <dbReference type="Google" id="ProtNLM"/>
    </source>
</evidence>
<dbReference type="EMBL" id="JBHSMT010000028">
    <property type="protein sequence ID" value="MFC5475481.1"/>
    <property type="molecule type" value="Genomic_DNA"/>
</dbReference>
<sequence length="333" mass="36337">MLNAIRTRSFAGSEITYTYAYDQNILGTGGQKVGGWTKVTSYTDGGRSASDSTDYFNHVSSHRDFGGHVVTYSYDYAAHLQHQASSAEQNIDFSYYVNGSIVLGATGTQISYDGAGLRTAALYADGHTECYSYTSDGYLADVRINGVLRSHRDNDALGRVQNYLEYAADGSSVTYSRLSVFDADSRVTQDTVTQSPIGGTSKTTITNYDYRLDVGGGHYTGADQGVVTHSFQYDPSKTAGGTGVDFTTSYLWWDEAKQSQIQVRGSDSDNANANAWEWGTGMSDFKYDVNGHLKQVSAHETNGKGNGITDNTPSRTLNYTSDEYGQVLHRDEL</sequence>
<proteinExistence type="predicted"/>
<evidence type="ECO:0000313" key="3">
    <source>
        <dbReference type="Proteomes" id="UP001596045"/>
    </source>
</evidence>
<accession>A0ABW0MDF9</accession>
<evidence type="ECO:0000256" key="1">
    <source>
        <dbReference type="SAM" id="MobiDB-lite"/>
    </source>
</evidence>
<protein>
    <recommendedName>
        <fullName evidence="4">YD repeat-containing protein</fullName>
    </recommendedName>
</protein>
<organism evidence="2 3">
    <name type="scientific">Paraherbaspirillum soli</name>
    <dbReference type="NCBI Taxonomy" id="631222"/>
    <lineage>
        <taxon>Bacteria</taxon>
        <taxon>Pseudomonadati</taxon>
        <taxon>Pseudomonadota</taxon>
        <taxon>Betaproteobacteria</taxon>
        <taxon>Burkholderiales</taxon>
        <taxon>Oxalobacteraceae</taxon>
        <taxon>Paraherbaspirillum</taxon>
    </lineage>
</organism>
<dbReference type="Proteomes" id="UP001596045">
    <property type="component" value="Unassembled WGS sequence"/>
</dbReference>
<name>A0ABW0MDF9_9BURK</name>
<feature type="region of interest" description="Disordered" evidence="1">
    <location>
        <begin position="299"/>
        <end position="318"/>
    </location>
</feature>
<dbReference type="RefSeq" id="WP_378998813.1">
    <property type="nucleotide sequence ID" value="NZ_JBHSMT010000028.1"/>
</dbReference>
<reference evidence="3" key="1">
    <citation type="journal article" date="2019" name="Int. J. Syst. Evol. Microbiol.">
        <title>The Global Catalogue of Microorganisms (GCM) 10K type strain sequencing project: providing services to taxonomists for standard genome sequencing and annotation.</title>
        <authorList>
            <consortium name="The Broad Institute Genomics Platform"/>
            <consortium name="The Broad Institute Genome Sequencing Center for Infectious Disease"/>
            <person name="Wu L."/>
            <person name="Ma J."/>
        </authorList>
    </citation>
    <scope>NUCLEOTIDE SEQUENCE [LARGE SCALE GENOMIC DNA]</scope>
    <source>
        <strain evidence="3">JCM 17066</strain>
    </source>
</reference>
<evidence type="ECO:0000313" key="2">
    <source>
        <dbReference type="EMBL" id="MFC5475481.1"/>
    </source>
</evidence>